<dbReference type="PANTHER" id="PTHR48081:SF8">
    <property type="entry name" value="ALPHA_BETA HYDROLASE FOLD-3 DOMAIN-CONTAINING PROTEIN-RELATED"/>
    <property type="match status" value="1"/>
</dbReference>
<feature type="domain" description="Alpha/beta hydrolase fold-3" evidence="2">
    <location>
        <begin position="87"/>
        <end position="293"/>
    </location>
</feature>
<evidence type="ECO:0000259" key="2">
    <source>
        <dbReference type="Pfam" id="PF07859"/>
    </source>
</evidence>
<dbReference type="PANTHER" id="PTHR48081">
    <property type="entry name" value="AB HYDROLASE SUPERFAMILY PROTEIN C4A8.06C"/>
    <property type="match status" value="1"/>
</dbReference>
<dbReference type="OrthoDB" id="3209779at2"/>
<dbReference type="Pfam" id="PF07859">
    <property type="entry name" value="Abhydrolase_3"/>
    <property type="match status" value="1"/>
</dbReference>
<reference evidence="3 4" key="1">
    <citation type="submission" date="2019-08" db="EMBL/GenBank/DDBJ databases">
        <title>Actinomadura sp. nov. CYP1-5 isolated from mountain soil.</title>
        <authorList>
            <person name="Songsumanus A."/>
            <person name="Kuncharoen N."/>
            <person name="Kudo T."/>
            <person name="Yuki M."/>
            <person name="Igarashi Y."/>
            <person name="Tanasupawat S."/>
        </authorList>
    </citation>
    <scope>NUCLEOTIDE SEQUENCE [LARGE SCALE GENOMIC DNA]</scope>
    <source>
        <strain evidence="3 4">GKU157</strain>
    </source>
</reference>
<dbReference type="Proteomes" id="UP000322634">
    <property type="component" value="Unassembled WGS sequence"/>
</dbReference>
<protein>
    <submittedName>
        <fullName evidence="3">Alpha/beta hydrolase</fullName>
    </submittedName>
</protein>
<keyword evidence="1 3" id="KW-0378">Hydrolase</keyword>
<gene>
    <name evidence="3" type="ORF">FXF65_11590</name>
</gene>
<comment type="caution">
    <text evidence="3">The sequence shown here is derived from an EMBL/GenBank/DDBJ whole genome shotgun (WGS) entry which is preliminary data.</text>
</comment>
<dbReference type="InterPro" id="IPR050300">
    <property type="entry name" value="GDXG_lipolytic_enzyme"/>
</dbReference>
<dbReference type="EMBL" id="VSFF01000004">
    <property type="protein sequence ID" value="TYC15971.1"/>
    <property type="molecule type" value="Genomic_DNA"/>
</dbReference>
<evidence type="ECO:0000313" key="3">
    <source>
        <dbReference type="EMBL" id="TYC15971.1"/>
    </source>
</evidence>
<dbReference type="InterPro" id="IPR029058">
    <property type="entry name" value="AB_hydrolase_fold"/>
</dbReference>
<evidence type="ECO:0000256" key="1">
    <source>
        <dbReference type="ARBA" id="ARBA00022801"/>
    </source>
</evidence>
<organism evidence="3 4">
    <name type="scientific">Actinomadura syzygii</name>
    <dbReference type="NCBI Taxonomy" id="1427538"/>
    <lineage>
        <taxon>Bacteria</taxon>
        <taxon>Bacillati</taxon>
        <taxon>Actinomycetota</taxon>
        <taxon>Actinomycetes</taxon>
        <taxon>Streptosporangiales</taxon>
        <taxon>Thermomonosporaceae</taxon>
        <taxon>Actinomadura</taxon>
    </lineage>
</organism>
<dbReference type="AlphaFoldDB" id="A0A5D0UBQ6"/>
<dbReference type="Gene3D" id="3.40.50.1820">
    <property type="entry name" value="alpha/beta hydrolase"/>
    <property type="match status" value="1"/>
</dbReference>
<accession>A0A5D0UBQ6</accession>
<keyword evidence="4" id="KW-1185">Reference proteome</keyword>
<dbReference type="InterPro" id="IPR013094">
    <property type="entry name" value="AB_hydrolase_3"/>
</dbReference>
<dbReference type="SUPFAM" id="SSF53474">
    <property type="entry name" value="alpha/beta-Hydrolases"/>
    <property type="match status" value="1"/>
</dbReference>
<evidence type="ECO:0000313" key="4">
    <source>
        <dbReference type="Proteomes" id="UP000322634"/>
    </source>
</evidence>
<dbReference type="GO" id="GO:0016787">
    <property type="term" value="F:hydrolase activity"/>
    <property type="evidence" value="ECO:0007669"/>
    <property type="project" value="UniProtKB-KW"/>
</dbReference>
<sequence length="323" mass="33686">MFDPNRLDPELAAALAAAPGPAIDFSGLSHADLPALRKTLGDLAARRAAAARAAAPRVAVQDGRTPDGLRLRIYRPADRPEPLPCLYWIHGGGMIVGTPEGDEAMMLRIADEADLAVVSVDYRLAPEHPHPAPVTDCHAGLLWTAAHGAALGIDTDRLAIGGSSAGGGLAAATALLVRDGGGPDLVLQALLYPMLDDRCASPSSLEFTGTPVWNLAASRFGWSALLGESAGSDGVSCYAAPARAADLSGLPPAYLTVGEIEPFRDECLAFGQRLVQAGVPTELHLYRGAFHRFDVLAPDAAVSRRAQAELVQALSRALQAEEA</sequence>
<dbReference type="RefSeq" id="WP_148349766.1">
    <property type="nucleotide sequence ID" value="NZ_VSFF01000004.1"/>
</dbReference>
<proteinExistence type="predicted"/>
<name>A0A5D0UBQ6_9ACTN</name>